<dbReference type="InterPro" id="IPR005114">
    <property type="entry name" value="Helicase_assoc"/>
</dbReference>
<evidence type="ECO:0000313" key="3">
    <source>
        <dbReference type="Proteomes" id="UP000306509"/>
    </source>
</evidence>
<comment type="caution">
    <text evidence="2">The sequence shown here is derived from an EMBL/GenBank/DDBJ whole genome shotgun (WGS) entry which is preliminary data.</text>
</comment>
<accession>A0A4U8Q5C8</accession>
<sequence>MVRTSKRRYTRLEWEEWYQYAKEYYLTYQNLRIPIKYKTKNGLLLGRWIERQRAAYHEKGSYIISDTQISLLNQIGMEWTMGIRTQWDIWYQYCVRYYSSYGHLDIPKNYIYKHLPLGEWLCYQRKRYKQKKISDSEIEKLEQLGMRWQIRIRREWDDWYQEAKEYYERYGDLKVPLNYVTESGLKLGLWINIQREKYRGTRTNNIDSSKLLKLNQIGMLWGFRSSRS</sequence>
<feature type="domain" description="Helicase-associated" evidence="1">
    <location>
        <begin position="85"/>
        <end position="146"/>
    </location>
</feature>
<dbReference type="Gene3D" id="6.10.140.530">
    <property type="match status" value="3"/>
</dbReference>
<name>A0A4U8Q5C8_9FIRM</name>
<dbReference type="Proteomes" id="UP000306509">
    <property type="component" value="Unassembled WGS sequence"/>
</dbReference>
<feature type="domain" description="Helicase-associated" evidence="1">
    <location>
        <begin position="154"/>
        <end position="219"/>
    </location>
</feature>
<dbReference type="PANTHER" id="PTHR33418">
    <property type="entry name" value="HELICASE-ASSOCIATED"/>
    <property type="match status" value="1"/>
</dbReference>
<evidence type="ECO:0000259" key="1">
    <source>
        <dbReference type="Pfam" id="PF03457"/>
    </source>
</evidence>
<proteinExistence type="predicted"/>
<dbReference type="RefSeq" id="WP_161597389.1">
    <property type="nucleotide sequence ID" value="NZ_CABMJZ010000106.1"/>
</dbReference>
<dbReference type="AlphaFoldDB" id="A0A4U8Q5C8"/>
<organism evidence="2 3">
    <name type="scientific">Robinsoniella peoriensis</name>
    <dbReference type="NCBI Taxonomy" id="180332"/>
    <lineage>
        <taxon>Bacteria</taxon>
        <taxon>Bacillati</taxon>
        <taxon>Bacillota</taxon>
        <taxon>Clostridia</taxon>
        <taxon>Lachnospirales</taxon>
        <taxon>Lachnospiraceae</taxon>
        <taxon>Robinsoniella</taxon>
    </lineage>
</organism>
<reference evidence="2 3" key="1">
    <citation type="journal article" date="2019" name="Anaerobe">
        <title>Detection of Robinsoniella peoriensis in multiple bone samples of a trauma patient.</title>
        <authorList>
            <person name="Schrottner P."/>
            <person name="Hartwich K."/>
            <person name="Bunk B."/>
            <person name="Schober I."/>
            <person name="Helbig S."/>
            <person name="Rudolph W.W."/>
            <person name="Gunzer F."/>
        </authorList>
    </citation>
    <scope>NUCLEOTIDE SEQUENCE [LARGE SCALE GENOMIC DNA]</scope>
    <source>
        <strain evidence="2 3">DSM 106044</strain>
    </source>
</reference>
<keyword evidence="3" id="KW-1185">Reference proteome</keyword>
<gene>
    <name evidence="2" type="ORF">DSM106044_03686</name>
</gene>
<dbReference type="PANTHER" id="PTHR33418:SF1">
    <property type="entry name" value="HELICASE-ASSOCIATED DOMAIN-CONTAINING PROTEIN"/>
    <property type="match status" value="1"/>
</dbReference>
<evidence type="ECO:0000313" key="2">
    <source>
        <dbReference type="EMBL" id="TLC99483.1"/>
    </source>
</evidence>
<feature type="domain" description="Helicase-associated" evidence="1">
    <location>
        <begin position="12"/>
        <end position="77"/>
    </location>
</feature>
<dbReference type="STRING" id="180332.GCA_000797495_01137"/>
<protein>
    <submittedName>
        <fullName evidence="2">Helicase associated domain protein</fullName>
    </submittedName>
</protein>
<dbReference type="Pfam" id="PF03457">
    <property type="entry name" value="HA"/>
    <property type="match status" value="3"/>
</dbReference>
<dbReference type="EMBL" id="QGQD01000069">
    <property type="protein sequence ID" value="TLC99483.1"/>
    <property type="molecule type" value="Genomic_DNA"/>
</dbReference>